<protein>
    <submittedName>
        <fullName evidence="1">Uncharacterized protein</fullName>
    </submittedName>
</protein>
<evidence type="ECO:0000313" key="1">
    <source>
        <dbReference type="EMBL" id="MBX71583.1"/>
    </source>
</evidence>
<sequence>MRKRTVPTVVSDYMTILMPHDKATMNLVTRPAVNVYQLSDGYADKGEKRNWLPLTSYSTCTKKSNEATRTIHLQMHPFFKANS</sequence>
<accession>A0A2P2QX82</accession>
<organism evidence="1">
    <name type="scientific">Rhizophora mucronata</name>
    <name type="common">Asiatic mangrove</name>
    <dbReference type="NCBI Taxonomy" id="61149"/>
    <lineage>
        <taxon>Eukaryota</taxon>
        <taxon>Viridiplantae</taxon>
        <taxon>Streptophyta</taxon>
        <taxon>Embryophyta</taxon>
        <taxon>Tracheophyta</taxon>
        <taxon>Spermatophyta</taxon>
        <taxon>Magnoliopsida</taxon>
        <taxon>eudicotyledons</taxon>
        <taxon>Gunneridae</taxon>
        <taxon>Pentapetalae</taxon>
        <taxon>rosids</taxon>
        <taxon>fabids</taxon>
        <taxon>Malpighiales</taxon>
        <taxon>Rhizophoraceae</taxon>
        <taxon>Rhizophora</taxon>
    </lineage>
</organism>
<reference evidence="1" key="1">
    <citation type="submission" date="2018-02" db="EMBL/GenBank/DDBJ databases">
        <title>Rhizophora mucronata_Transcriptome.</title>
        <authorList>
            <person name="Meera S.P."/>
            <person name="Sreeshan A."/>
            <person name="Augustine A."/>
        </authorList>
    </citation>
    <scope>NUCLEOTIDE SEQUENCE</scope>
    <source>
        <tissue evidence="1">Leaf</tissue>
    </source>
</reference>
<name>A0A2P2QX82_RHIMU</name>
<proteinExistence type="predicted"/>
<dbReference type="AlphaFoldDB" id="A0A2P2QX82"/>
<dbReference type="EMBL" id="GGEC01091099">
    <property type="protein sequence ID" value="MBX71583.1"/>
    <property type="molecule type" value="Transcribed_RNA"/>
</dbReference>